<dbReference type="PATRIC" id="fig|1038924.3.peg.1459"/>
<evidence type="ECO:0000313" key="2">
    <source>
        <dbReference type="Proteomes" id="UP000003213"/>
    </source>
</evidence>
<dbReference type="EMBL" id="AHPN01000001">
    <property type="protein sequence ID" value="EIK59744.1"/>
    <property type="molecule type" value="Genomic_DNA"/>
</dbReference>
<dbReference type="HOGENOM" id="CLU_2864439_0_0_6"/>
<evidence type="ECO:0000313" key="1">
    <source>
        <dbReference type="EMBL" id="EIK59744.1"/>
    </source>
</evidence>
<organism evidence="1 2">
    <name type="scientific">Pseudomonas lactis</name>
    <dbReference type="NCBI Taxonomy" id="1615674"/>
    <lineage>
        <taxon>Bacteria</taxon>
        <taxon>Pseudomonadati</taxon>
        <taxon>Pseudomonadota</taxon>
        <taxon>Gammaproteobacteria</taxon>
        <taxon>Pseudomonadales</taxon>
        <taxon>Pseudomonadaceae</taxon>
        <taxon>Pseudomonas</taxon>
    </lineage>
</organism>
<dbReference type="Proteomes" id="UP000003213">
    <property type="component" value="Chromosome"/>
</dbReference>
<proteinExistence type="predicted"/>
<protein>
    <submittedName>
        <fullName evidence="1">Phage terminase large subunit</fullName>
    </submittedName>
</protein>
<dbReference type="AlphaFoldDB" id="I4K4V4"/>
<dbReference type="RefSeq" id="WP_003189530.1">
    <property type="nucleotide sequence ID" value="NZ_CM001513.1"/>
</dbReference>
<accession>I4K4V4</accession>
<comment type="caution">
    <text evidence="1">The sequence shown here is derived from an EMBL/GenBank/DDBJ whole genome shotgun (WGS) entry which is preliminary data.</text>
</comment>
<sequence length="64" mass="6889">MDAASAVLDADQKDSRIFAKRKIPGRIDGVVAVAMSIDASELQLAEVSDHDGFFNNPIMLGAWL</sequence>
<gene>
    <name evidence="1" type="ORF">PflSS101_1496</name>
</gene>
<name>I4K4V4_9PSED</name>
<reference evidence="1 2" key="1">
    <citation type="journal article" date="2012" name="PLoS Genet.">
        <title>Comparative Genomics of Plant-Associated Pseudomonas spp.: Insights into Diversity and Inheritance of Traits Involved in Multitrophic Interactions.</title>
        <authorList>
            <person name="Loper J.E."/>
            <person name="Hassan K.A."/>
            <person name="Mavrodi D.V."/>
            <person name="Davis E.W.II."/>
            <person name="Lim C.K."/>
            <person name="Shaffer B.T."/>
            <person name="Elbourne L.D."/>
            <person name="Stockwell V.O."/>
            <person name="Hartney S.L."/>
            <person name="Breakwell K."/>
            <person name="Henkels M.D."/>
            <person name="Tetu S.G."/>
            <person name="Rangel L.I."/>
            <person name="Kidarsa T.A."/>
            <person name="Wilson N.L."/>
            <person name="van de Mortel J.E."/>
            <person name="Song C."/>
            <person name="Blumhagen R."/>
            <person name="Radune D."/>
            <person name="Hostetler J.B."/>
            <person name="Brinkac L.M."/>
            <person name="Durkin A.S."/>
            <person name="Kluepfel D.A."/>
            <person name="Wechter W.P."/>
            <person name="Anderson A.J."/>
            <person name="Kim Y.C."/>
            <person name="Pierson L.S.III."/>
            <person name="Pierson E.A."/>
            <person name="Lindow S.E."/>
            <person name="Kobayashi D.Y."/>
            <person name="Raaijmakers J.M."/>
            <person name="Weller D.M."/>
            <person name="Thomashow L.S."/>
            <person name="Allen A.E."/>
            <person name="Paulsen I.T."/>
        </authorList>
    </citation>
    <scope>NUCLEOTIDE SEQUENCE [LARGE SCALE GENOMIC DNA]</scope>
    <source>
        <strain evidence="1 2">SS101</strain>
    </source>
</reference>